<dbReference type="SMART" id="SM00138">
    <property type="entry name" value="MeTrc"/>
    <property type="match status" value="1"/>
</dbReference>
<dbReference type="InterPro" id="IPR022641">
    <property type="entry name" value="CheR_N"/>
</dbReference>
<dbReference type="InterPro" id="IPR000780">
    <property type="entry name" value="CheR_MeTrfase"/>
</dbReference>
<evidence type="ECO:0000313" key="3">
    <source>
        <dbReference type="Proteomes" id="UP000037660"/>
    </source>
</evidence>
<dbReference type="PROSITE" id="PS50123">
    <property type="entry name" value="CHER"/>
    <property type="match status" value="1"/>
</dbReference>
<name>A0A0K8P1X1_PISS1</name>
<dbReference type="Proteomes" id="UP000037660">
    <property type="component" value="Unassembled WGS sequence"/>
</dbReference>
<gene>
    <name evidence="2" type="ORF">ISF6_2463</name>
</gene>
<evidence type="ECO:0000313" key="2">
    <source>
        <dbReference type="EMBL" id="GAP36623.1"/>
    </source>
</evidence>
<dbReference type="GO" id="GO:0032259">
    <property type="term" value="P:methylation"/>
    <property type="evidence" value="ECO:0007669"/>
    <property type="project" value="UniProtKB-KW"/>
</dbReference>
<dbReference type="Gene3D" id="3.40.50.150">
    <property type="entry name" value="Vaccinia Virus protein VP39"/>
    <property type="match status" value="1"/>
</dbReference>
<dbReference type="AlphaFoldDB" id="A0A0K8P1X1"/>
<dbReference type="Pfam" id="PF01739">
    <property type="entry name" value="CheR"/>
    <property type="match status" value="1"/>
</dbReference>
<dbReference type="PRINTS" id="PR00996">
    <property type="entry name" value="CHERMTFRASE"/>
</dbReference>
<dbReference type="SUPFAM" id="SSF53335">
    <property type="entry name" value="S-adenosyl-L-methionine-dependent methyltransferases"/>
    <property type="match status" value="1"/>
</dbReference>
<dbReference type="Pfam" id="PF03705">
    <property type="entry name" value="CheR_N"/>
    <property type="match status" value="1"/>
</dbReference>
<reference evidence="3" key="1">
    <citation type="submission" date="2015-07" db="EMBL/GenBank/DDBJ databases">
        <title>Discovery of a poly(ethylene terephthalate assimilation.</title>
        <authorList>
            <person name="Yoshida S."/>
            <person name="Hiraga K."/>
            <person name="Takehana T."/>
            <person name="Taniguchi I."/>
            <person name="Yamaji H."/>
            <person name="Maeda Y."/>
            <person name="Toyohara K."/>
            <person name="Miyamoto K."/>
            <person name="Kimura Y."/>
            <person name="Oda K."/>
        </authorList>
    </citation>
    <scope>NUCLEOTIDE SEQUENCE [LARGE SCALE GENOMIC DNA]</scope>
    <source>
        <strain evidence="3">NBRC 110686 / TISTR 2288 / 201-F6</strain>
    </source>
</reference>
<keyword evidence="2" id="KW-0489">Methyltransferase</keyword>
<dbReference type="InterPro" id="IPR029063">
    <property type="entry name" value="SAM-dependent_MTases_sf"/>
</dbReference>
<dbReference type="InterPro" id="IPR050903">
    <property type="entry name" value="Bact_Chemotaxis_MeTrfase"/>
</dbReference>
<dbReference type="InterPro" id="IPR022642">
    <property type="entry name" value="CheR_C"/>
</dbReference>
<dbReference type="PANTHER" id="PTHR24422">
    <property type="entry name" value="CHEMOTAXIS PROTEIN METHYLTRANSFERASE"/>
    <property type="match status" value="1"/>
</dbReference>
<proteinExistence type="predicted"/>
<accession>A0A0K8P1X1</accession>
<dbReference type="EC" id="2.1.1.80" evidence="2"/>
<comment type="caution">
    <text evidence="2">The sequence shown here is derived from an EMBL/GenBank/DDBJ whole genome shotgun (WGS) entry which is preliminary data.</text>
</comment>
<feature type="domain" description="CheR-type methyltransferase" evidence="1">
    <location>
        <begin position="19"/>
        <end position="271"/>
    </location>
</feature>
<dbReference type="SUPFAM" id="SSF47757">
    <property type="entry name" value="Chemotaxis receptor methyltransferase CheR, N-terminal domain"/>
    <property type="match status" value="1"/>
</dbReference>
<protein>
    <submittedName>
        <fullName evidence="2">Chemotaxis protein methyltransferase CheR</fullName>
        <ecNumber evidence="2">2.1.1.80</ecNumber>
    </submittedName>
</protein>
<dbReference type="STRING" id="1547922.ISF6_2463"/>
<dbReference type="PANTHER" id="PTHR24422:SF8">
    <property type="entry name" value="CHEMOTAXIS PROTEIN"/>
    <property type="match status" value="1"/>
</dbReference>
<dbReference type="EMBL" id="BBYR01000037">
    <property type="protein sequence ID" value="GAP36623.1"/>
    <property type="molecule type" value="Genomic_DNA"/>
</dbReference>
<keyword evidence="3" id="KW-1185">Reference proteome</keyword>
<dbReference type="GO" id="GO:0008983">
    <property type="term" value="F:protein-glutamate O-methyltransferase activity"/>
    <property type="evidence" value="ECO:0007669"/>
    <property type="project" value="UniProtKB-EC"/>
</dbReference>
<organism evidence="2 3">
    <name type="scientific">Piscinibacter sakaiensis</name>
    <name type="common">Ideonella sakaiensis</name>
    <dbReference type="NCBI Taxonomy" id="1547922"/>
    <lineage>
        <taxon>Bacteria</taxon>
        <taxon>Pseudomonadati</taxon>
        <taxon>Pseudomonadota</taxon>
        <taxon>Betaproteobacteria</taxon>
        <taxon>Burkholderiales</taxon>
        <taxon>Sphaerotilaceae</taxon>
        <taxon>Piscinibacter</taxon>
    </lineage>
</organism>
<sequence length="295" mass="33247">MSIPGDDPAPGPASARGPAAFDEEALFDLEMRLLLEALMSRYQHDFRAYAPSSLRRRLRQAMERFGTERLSELQGRVLRDPALFARLLQYLTVQVSDMFRDPPYFLTLRRQVLPELSTYPSLKIWVAGCSHGEEVWSLAVLLHEEGLLERSIVYATDINPEALARAEAGVYALDRAAGFSRNYLAAGGRHSLSDYFASGYEGIVFDRALKRQIVFADHSLATDAVFSETHLVSCRNVLIYFGDALQARAVGLFRESLVRRGFLGLGSRESLQFSAHAEAFDAFHPQPDVRLYRRR</sequence>
<evidence type="ECO:0000259" key="1">
    <source>
        <dbReference type="PROSITE" id="PS50123"/>
    </source>
</evidence>
<reference evidence="2 3" key="2">
    <citation type="journal article" date="2016" name="Science">
        <title>A bacterium that degrades and assimilates poly(ethylene terephthalate).</title>
        <authorList>
            <person name="Yoshida S."/>
            <person name="Hiraga K."/>
            <person name="Takehana T."/>
            <person name="Taniguchi I."/>
            <person name="Yamaji H."/>
            <person name="Maeda Y."/>
            <person name="Toyohara K."/>
            <person name="Miyamoto K."/>
            <person name="Kimura Y."/>
            <person name="Oda K."/>
        </authorList>
    </citation>
    <scope>NUCLEOTIDE SEQUENCE [LARGE SCALE GENOMIC DNA]</scope>
    <source>
        <strain evidence="3">NBRC 110686 / TISTR 2288 / 201-F6</strain>
    </source>
</reference>
<keyword evidence="2" id="KW-0808">Transferase</keyword>